<evidence type="ECO:0000313" key="2">
    <source>
        <dbReference type="EMBL" id="GAQ85667.1"/>
    </source>
</evidence>
<dbReference type="OrthoDB" id="534978at2759"/>
<name>A0A1Y1IAC4_KLENI</name>
<dbReference type="Proteomes" id="UP000054558">
    <property type="component" value="Unassembled WGS sequence"/>
</dbReference>
<gene>
    <name evidence="2" type="ORF">KFL_002480050</name>
</gene>
<proteinExistence type="predicted"/>
<accession>A0A1Y1IAC4</accession>
<keyword evidence="3" id="KW-1185">Reference proteome</keyword>
<organism evidence="2 3">
    <name type="scientific">Klebsormidium nitens</name>
    <name type="common">Green alga</name>
    <name type="synonym">Ulothrix nitens</name>
    <dbReference type="NCBI Taxonomy" id="105231"/>
    <lineage>
        <taxon>Eukaryota</taxon>
        <taxon>Viridiplantae</taxon>
        <taxon>Streptophyta</taxon>
        <taxon>Klebsormidiophyceae</taxon>
        <taxon>Klebsormidiales</taxon>
        <taxon>Klebsormidiaceae</taxon>
        <taxon>Klebsormidium</taxon>
    </lineage>
</organism>
<evidence type="ECO:0000313" key="3">
    <source>
        <dbReference type="Proteomes" id="UP000054558"/>
    </source>
</evidence>
<evidence type="ECO:0000256" key="1">
    <source>
        <dbReference type="SAM" id="MobiDB-lite"/>
    </source>
</evidence>
<dbReference type="OMA" id="QYLRNDS"/>
<dbReference type="EMBL" id="DF237197">
    <property type="protein sequence ID" value="GAQ85667.1"/>
    <property type="molecule type" value="Genomic_DNA"/>
</dbReference>
<feature type="region of interest" description="Disordered" evidence="1">
    <location>
        <begin position="73"/>
        <end position="99"/>
    </location>
</feature>
<protein>
    <submittedName>
        <fullName evidence="2">Uncharacterized protein</fullName>
    </submittedName>
</protein>
<dbReference type="AlphaFoldDB" id="A0A1Y1IAC4"/>
<reference evidence="2 3" key="1">
    <citation type="journal article" date="2014" name="Nat. Commun.">
        <title>Klebsormidium flaccidum genome reveals primary factors for plant terrestrial adaptation.</title>
        <authorList>
            <person name="Hori K."/>
            <person name="Maruyama F."/>
            <person name="Fujisawa T."/>
            <person name="Togashi T."/>
            <person name="Yamamoto N."/>
            <person name="Seo M."/>
            <person name="Sato S."/>
            <person name="Yamada T."/>
            <person name="Mori H."/>
            <person name="Tajima N."/>
            <person name="Moriyama T."/>
            <person name="Ikeuchi M."/>
            <person name="Watanabe M."/>
            <person name="Wada H."/>
            <person name="Kobayashi K."/>
            <person name="Saito M."/>
            <person name="Masuda T."/>
            <person name="Sasaki-Sekimoto Y."/>
            <person name="Mashiguchi K."/>
            <person name="Awai K."/>
            <person name="Shimojima M."/>
            <person name="Masuda S."/>
            <person name="Iwai M."/>
            <person name="Nobusawa T."/>
            <person name="Narise T."/>
            <person name="Kondo S."/>
            <person name="Saito H."/>
            <person name="Sato R."/>
            <person name="Murakawa M."/>
            <person name="Ihara Y."/>
            <person name="Oshima-Yamada Y."/>
            <person name="Ohtaka K."/>
            <person name="Satoh M."/>
            <person name="Sonobe K."/>
            <person name="Ishii M."/>
            <person name="Ohtani R."/>
            <person name="Kanamori-Sato M."/>
            <person name="Honoki R."/>
            <person name="Miyazaki D."/>
            <person name="Mochizuki H."/>
            <person name="Umetsu J."/>
            <person name="Higashi K."/>
            <person name="Shibata D."/>
            <person name="Kamiya Y."/>
            <person name="Sato N."/>
            <person name="Nakamura Y."/>
            <person name="Tabata S."/>
            <person name="Ida S."/>
            <person name="Kurokawa K."/>
            <person name="Ohta H."/>
        </authorList>
    </citation>
    <scope>NUCLEOTIDE SEQUENCE [LARGE SCALE GENOMIC DNA]</scope>
    <source>
        <strain evidence="2 3">NIES-2285</strain>
    </source>
</reference>
<sequence>MQAAARCQGGLHLKLRGSAGASLNADRSINGQDRCLRTAQLPRSSLGRSFYEQSSLVRGAPVWQAPLRRARTSPIAGSGKGFGQPSSNRSGGTKEQEAIKQARNYQLEATQLLAQLLQAKDLQATARENVHALSEEFFMIASTYLDLAKKEGNAEVVNQLESTLKVALAEKEKTLRPEIRLLNRLLREKNSSGRNAIFQEDLSLLQSEDGYFAGLVKRMLGDVERQPENPRKGELLRKLKDIKQEMKELSRTKK</sequence>